<dbReference type="AlphaFoldDB" id="A0A177A2W8"/>
<evidence type="ECO:0000256" key="7">
    <source>
        <dbReference type="SAM" id="Phobius"/>
    </source>
</evidence>
<sequence length="380" mass="42094">MVAAMSGGYITRATNTSAIIACMVVAIAFVLTRILVRWKAGHGFGLDDYFCWAALIFYLAYSGLNFSIFPKIYMFQGIMDGKMQRPPDFAQQYTKMLRSVLATNIMFLTTLWCVKISLLLMFRRLIERVRSIYARFWYGVLIFTVVVYIIAVVSGLVSCGPMHNYNIVGKCATKEFAQLRSWSLYFCMASDVTTDLLIMSIPISLIWNLQMNLLQKIGTGISFCAGFTTIIVAFIRAFTLHANKSSQINISWLAFWATIEGCIAICVNCIPAFAFLVRNKIHHSRDRKAANNNLAEYGQMGSGSRPKADGDDGGVLMTPMGRGEQGAPGDAHRAGRYVANVSVGGVRRMEDVVDNSSQESIIGAARDVDGVHVTRTIRIS</sequence>
<comment type="subcellular location">
    <subcellularLocation>
        <location evidence="1">Membrane</location>
        <topology evidence="1">Multi-pass membrane protein</topology>
    </subcellularLocation>
</comment>
<evidence type="ECO:0000256" key="1">
    <source>
        <dbReference type="ARBA" id="ARBA00004141"/>
    </source>
</evidence>
<feature type="transmembrane region" description="Helical" evidence="7">
    <location>
        <begin position="219"/>
        <end position="238"/>
    </location>
</feature>
<gene>
    <name evidence="9" type="ORF">VC83_08271</name>
</gene>
<dbReference type="OrthoDB" id="444631at2759"/>
<comment type="similarity">
    <text evidence="5">Belongs to the SAT4 family.</text>
</comment>
<dbReference type="PANTHER" id="PTHR33048:SF47">
    <property type="entry name" value="INTEGRAL MEMBRANE PROTEIN-RELATED"/>
    <property type="match status" value="1"/>
</dbReference>
<dbReference type="eggNOG" id="ENOG502SSB8">
    <property type="taxonomic scope" value="Eukaryota"/>
</dbReference>
<dbReference type="EMBL" id="KV441409">
    <property type="protein sequence ID" value="OAF55433.1"/>
    <property type="molecule type" value="Genomic_DNA"/>
</dbReference>
<dbReference type="RefSeq" id="XP_024320733.1">
    <property type="nucleotide sequence ID" value="XM_024471826.1"/>
</dbReference>
<name>A0A177A2W8_9PEZI</name>
<evidence type="ECO:0000259" key="8">
    <source>
        <dbReference type="Pfam" id="PF20684"/>
    </source>
</evidence>
<dbReference type="InterPro" id="IPR049326">
    <property type="entry name" value="Rhodopsin_dom_fungi"/>
</dbReference>
<evidence type="ECO:0000256" key="6">
    <source>
        <dbReference type="SAM" id="MobiDB-lite"/>
    </source>
</evidence>
<dbReference type="GO" id="GO:0016020">
    <property type="term" value="C:membrane"/>
    <property type="evidence" value="ECO:0007669"/>
    <property type="project" value="UniProtKB-SubCell"/>
</dbReference>
<dbReference type="InterPro" id="IPR052337">
    <property type="entry name" value="SAT4-like"/>
</dbReference>
<organism evidence="9">
    <name type="scientific">Pseudogymnoascus destructans</name>
    <dbReference type="NCBI Taxonomy" id="655981"/>
    <lineage>
        <taxon>Eukaryota</taxon>
        <taxon>Fungi</taxon>
        <taxon>Dikarya</taxon>
        <taxon>Ascomycota</taxon>
        <taxon>Pezizomycotina</taxon>
        <taxon>Leotiomycetes</taxon>
        <taxon>Thelebolales</taxon>
        <taxon>Thelebolaceae</taxon>
        <taxon>Pseudogymnoascus</taxon>
    </lineage>
</organism>
<protein>
    <recommendedName>
        <fullName evidence="8">Rhodopsin domain-containing protein</fullName>
    </recommendedName>
</protein>
<evidence type="ECO:0000256" key="5">
    <source>
        <dbReference type="ARBA" id="ARBA00038359"/>
    </source>
</evidence>
<feature type="region of interest" description="Disordered" evidence="6">
    <location>
        <begin position="296"/>
        <end position="331"/>
    </location>
</feature>
<feature type="transmembrane region" description="Helical" evidence="7">
    <location>
        <begin position="48"/>
        <end position="69"/>
    </location>
</feature>
<feature type="transmembrane region" description="Helical" evidence="7">
    <location>
        <begin position="134"/>
        <end position="157"/>
    </location>
</feature>
<dbReference type="GeneID" id="36291313"/>
<dbReference type="Pfam" id="PF20684">
    <property type="entry name" value="Fung_rhodopsin"/>
    <property type="match status" value="1"/>
</dbReference>
<evidence type="ECO:0000256" key="2">
    <source>
        <dbReference type="ARBA" id="ARBA00022692"/>
    </source>
</evidence>
<evidence type="ECO:0000256" key="4">
    <source>
        <dbReference type="ARBA" id="ARBA00023136"/>
    </source>
</evidence>
<evidence type="ECO:0000256" key="3">
    <source>
        <dbReference type="ARBA" id="ARBA00022989"/>
    </source>
</evidence>
<dbReference type="Proteomes" id="UP000077154">
    <property type="component" value="Unassembled WGS sequence"/>
</dbReference>
<dbReference type="PANTHER" id="PTHR33048">
    <property type="entry name" value="PTH11-LIKE INTEGRAL MEMBRANE PROTEIN (AFU_ORTHOLOGUE AFUA_5G11245)"/>
    <property type="match status" value="1"/>
</dbReference>
<dbReference type="VEuPathDB" id="FungiDB:GMDG_05749"/>
<feature type="transmembrane region" description="Helical" evidence="7">
    <location>
        <begin position="101"/>
        <end position="122"/>
    </location>
</feature>
<keyword evidence="4 7" id="KW-0472">Membrane</keyword>
<reference evidence="9" key="1">
    <citation type="submission" date="2016-03" db="EMBL/GenBank/DDBJ databases">
        <title>Updated assembly of Pseudogymnoascus destructans, the fungus causing white-nose syndrome of bats.</title>
        <authorList>
            <person name="Palmer J.M."/>
            <person name="Drees K.P."/>
            <person name="Foster J.T."/>
            <person name="Lindner D.L."/>
        </authorList>
    </citation>
    <scope>NUCLEOTIDE SEQUENCE [LARGE SCALE GENOMIC DNA]</scope>
    <source>
        <strain evidence="9">20631-21</strain>
    </source>
</reference>
<feature type="domain" description="Rhodopsin" evidence="8">
    <location>
        <begin position="33"/>
        <end position="278"/>
    </location>
</feature>
<keyword evidence="3 7" id="KW-1133">Transmembrane helix</keyword>
<keyword evidence="2 7" id="KW-0812">Transmembrane</keyword>
<feature type="transmembrane region" description="Helical" evidence="7">
    <location>
        <begin position="16"/>
        <end position="36"/>
    </location>
</feature>
<evidence type="ECO:0000313" key="9">
    <source>
        <dbReference type="EMBL" id="OAF55433.1"/>
    </source>
</evidence>
<feature type="transmembrane region" description="Helical" evidence="7">
    <location>
        <begin position="250"/>
        <end position="277"/>
    </location>
</feature>
<proteinExistence type="inferred from homology"/>
<accession>A0A177A2W8</accession>